<organism evidence="2 3">
    <name type="scientific">Zophobas morio</name>
    <dbReference type="NCBI Taxonomy" id="2755281"/>
    <lineage>
        <taxon>Eukaryota</taxon>
        <taxon>Metazoa</taxon>
        <taxon>Ecdysozoa</taxon>
        <taxon>Arthropoda</taxon>
        <taxon>Hexapoda</taxon>
        <taxon>Insecta</taxon>
        <taxon>Pterygota</taxon>
        <taxon>Neoptera</taxon>
        <taxon>Endopterygota</taxon>
        <taxon>Coleoptera</taxon>
        <taxon>Polyphaga</taxon>
        <taxon>Cucujiformia</taxon>
        <taxon>Tenebrionidae</taxon>
        <taxon>Zophobas</taxon>
    </lineage>
</organism>
<proteinExistence type="predicted"/>
<evidence type="ECO:0000313" key="3">
    <source>
        <dbReference type="Proteomes" id="UP001168821"/>
    </source>
</evidence>
<keyword evidence="3" id="KW-1185">Reference proteome</keyword>
<dbReference type="AlphaFoldDB" id="A0AA38MPC9"/>
<gene>
    <name evidence="2" type="ORF">Zmor_007167</name>
</gene>
<dbReference type="PANTHER" id="PTHR31025">
    <property type="entry name" value="SI:CH211-196P9.1-RELATED"/>
    <property type="match status" value="1"/>
</dbReference>
<protein>
    <submittedName>
        <fullName evidence="2">Uncharacterized protein</fullName>
    </submittedName>
</protein>
<evidence type="ECO:0000313" key="2">
    <source>
        <dbReference type="EMBL" id="KAJ3662843.1"/>
    </source>
</evidence>
<name>A0AA38MPC9_9CUCU</name>
<dbReference type="EMBL" id="JALNTZ010000002">
    <property type="protein sequence ID" value="KAJ3662843.1"/>
    <property type="molecule type" value="Genomic_DNA"/>
</dbReference>
<accession>A0AA38MPC9</accession>
<sequence>MVIKQIRNSIGSNDIWISVDETTARLGRYIAHLVIGKLSSEEAGRPLLLALKQLDKTNSNTISRFINELLDRNSREQAANPRNPSEESARTSKQQQNGPLPLHHAVKDKQRRERRGSTVHIIAADRGEVANRMGRSGLQLEGPPEPPRQHCLRTILHAVVESISEGLYKFVMKSFGWWSSVWYVCFPLQRQHSVHSVCIVGLCVEFRFQKDCTMTDNNYEIDFTNTFINACPSTSTTYYVRLRYKETLVWASVSGNYESIKLKASQCFPELLGSSFNIRDSDGAIINEDFINDFLNISNKGSLPTSPAPSDICSNFDEDDDSYSLIVSPTGKKRLKTSSISYHNLTDHEFKNYLLSDAWGKQVISYYKENRTLDDNHRIRLVHIAVDHMLQFMPPNTLPSAETRTQYAKCIVTLFPKLKDVHTDEGYEAFRGFIVGRLRTVFRDKKVKKGNSRIQENSTVSSDEYDESVQETIEFLKAATQEQIKDIFERTRQTFDFRNSHRQDIDKLFPRFFDTPGLISLEFSLMFPENDIFHKTFSKNISIIKKLYTTTATNINTKFLHEENKDPQDWNASTNAILMLVYLLPPTSSKNARKQSAATAANKLIIFKDMQVPFTTILKERPSKQPFILAIGTSKAAIKAELRNVSEYWSTVHSPQEHWEIVDGIHLKFREHKTDKHLPLSDHCKNNASTFNENAIFQQ</sequence>
<reference evidence="2" key="1">
    <citation type="journal article" date="2023" name="G3 (Bethesda)">
        <title>Whole genome assemblies of Zophobas morio and Tenebrio molitor.</title>
        <authorList>
            <person name="Kaur S."/>
            <person name="Stinson S.A."/>
            <person name="diCenzo G.C."/>
        </authorList>
    </citation>
    <scope>NUCLEOTIDE SEQUENCE</scope>
    <source>
        <strain evidence="2">QUZm001</strain>
    </source>
</reference>
<comment type="caution">
    <text evidence="2">The sequence shown here is derived from an EMBL/GenBank/DDBJ whole genome shotgun (WGS) entry which is preliminary data.</text>
</comment>
<evidence type="ECO:0000256" key="1">
    <source>
        <dbReference type="SAM" id="MobiDB-lite"/>
    </source>
</evidence>
<feature type="region of interest" description="Disordered" evidence="1">
    <location>
        <begin position="73"/>
        <end position="118"/>
    </location>
</feature>
<dbReference type="Proteomes" id="UP001168821">
    <property type="component" value="Unassembled WGS sequence"/>
</dbReference>
<dbReference type="PANTHER" id="PTHR31025:SF29">
    <property type="entry name" value="SI:CH211-196P9.1"/>
    <property type="match status" value="1"/>
</dbReference>